<dbReference type="AlphaFoldDB" id="A0A426YKT7"/>
<dbReference type="Proteomes" id="UP000287651">
    <property type="component" value="Unassembled WGS sequence"/>
</dbReference>
<name>A0A426YKT7_ENSVE</name>
<sequence>MVQAIYPSVLDGSIAKRTQIPSILTTSLPVFFRRSPGVFPASFLIPSVNLLANFSEIPLHHPNPGPMLKLDLSPSSSCNSIAPL</sequence>
<dbReference type="EMBL" id="AMZH03011692">
    <property type="protein sequence ID" value="RRT52389.1"/>
    <property type="molecule type" value="Genomic_DNA"/>
</dbReference>
<comment type="caution">
    <text evidence="1">The sequence shown here is derived from an EMBL/GenBank/DDBJ whole genome shotgun (WGS) entry which is preliminary data.</text>
</comment>
<proteinExistence type="predicted"/>
<evidence type="ECO:0000313" key="1">
    <source>
        <dbReference type="EMBL" id="RRT52389.1"/>
    </source>
</evidence>
<evidence type="ECO:0000313" key="2">
    <source>
        <dbReference type="Proteomes" id="UP000287651"/>
    </source>
</evidence>
<reference evidence="1 2" key="1">
    <citation type="journal article" date="2014" name="Agronomy (Basel)">
        <title>A Draft Genome Sequence for Ensete ventricosum, the Drought-Tolerant Tree Against Hunger.</title>
        <authorList>
            <person name="Harrison J."/>
            <person name="Moore K.A."/>
            <person name="Paszkiewicz K."/>
            <person name="Jones T."/>
            <person name="Grant M."/>
            <person name="Ambacheew D."/>
            <person name="Muzemil S."/>
            <person name="Studholme D.J."/>
        </authorList>
    </citation>
    <scope>NUCLEOTIDE SEQUENCE [LARGE SCALE GENOMIC DNA]</scope>
</reference>
<organism evidence="1 2">
    <name type="scientific">Ensete ventricosum</name>
    <name type="common">Abyssinian banana</name>
    <name type="synonym">Musa ensete</name>
    <dbReference type="NCBI Taxonomy" id="4639"/>
    <lineage>
        <taxon>Eukaryota</taxon>
        <taxon>Viridiplantae</taxon>
        <taxon>Streptophyta</taxon>
        <taxon>Embryophyta</taxon>
        <taxon>Tracheophyta</taxon>
        <taxon>Spermatophyta</taxon>
        <taxon>Magnoliopsida</taxon>
        <taxon>Liliopsida</taxon>
        <taxon>Zingiberales</taxon>
        <taxon>Musaceae</taxon>
        <taxon>Ensete</taxon>
    </lineage>
</organism>
<gene>
    <name evidence="1" type="ORF">B296_00050489</name>
</gene>
<accession>A0A426YKT7</accession>
<protein>
    <submittedName>
        <fullName evidence="1">Uncharacterized protein</fullName>
    </submittedName>
</protein>